<dbReference type="GeneID" id="24830765"/>
<feature type="binding site" evidence="18">
    <location>
        <position position="296"/>
    </location>
    <ligand>
        <name>ATP</name>
        <dbReference type="ChEBI" id="CHEBI:30616"/>
        <label>1</label>
    </ligand>
</feature>
<dbReference type="GO" id="GO:0006541">
    <property type="term" value="P:glutamine metabolic process"/>
    <property type="evidence" value="ECO:0007669"/>
    <property type="project" value="TreeGrafter"/>
</dbReference>
<evidence type="ECO:0000256" key="2">
    <source>
        <dbReference type="ARBA" id="ARBA00004812"/>
    </source>
</evidence>
<keyword evidence="7 18" id="KW-0028">Amino-acid biosynthesis</keyword>
<dbReference type="InterPro" id="IPR005480">
    <property type="entry name" value="CPSase_lsu_oligo"/>
</dbReference>
<dbReference type="SMART" id="SM00851">
    <property type="entry name" value="MGS"/>
    <property type="match status" value="1"/>
</dbReference>
<dbReference type="InterPro" id="IPR006275">
    <property type="entry name" value="CPSase_lsu"/>
</dbReference>
<feature type="binding site" evidence="18">
    <location>
        <position position="296"/>
    </location>
    <ligand>
        <name>Mg(2+)</name>
        <dbReference type="ChEBI" id="CHEBI:18420"/>
        <label>1</label>
    </ligand>
</feature>
<feature type="binding site" evidence="18">
    <location>
        <position position="296"/>
    </location>
    <ligand>
        <name>Mn(2+)</name>
        <dbReference type="ChEBI" id="CHEBI:29035"/>
        <label>2</label>
    </ligand>
</feature>
<feature type="binding site" evidence="18">
    <location>
        <position position="822"/>
    </location>
    <ligand>
        <name>ATP</name>
        <dbReference type="ChEBI" id="CHEBI:30616"/>
        <label>2</label>
    </ligand>
</feature>
<reference evidence="21 22" key="1">
    <citation type="submission" date="2014-07" db="EMBL/GenBank/DDBJ databases">
        <title>Methanogenic archaea and the global carbon cycle.</title>
        <authorList>
            <person name="Henriksen J.R."/>
            <person name="Luke J."/>
            <person name="Reinhart S."/>
            <person name="Benedict M.N."/>
            <person name="Youngblut N.D."/>
            <person name="Metcalf M.E."/>
            <person name="Whitaker R.J."/>
            <person name="Metcalf W.W."/>
        </authorList>
    </citation>
    <scope>NUCLEOTIDE SEQUENCE [LARGE SCALE GENOMIC DNA]</scope>
    <source>
        <strain evidence="21 22">HB-1</strain>
    </source>
</reference>
<evidence type="ECO:0000256" key="18">
    <source>
        <dbReference type="HAMAP-Rule" id="MF_01210"/>
    </source>
</evidence>
<dbReference type="EC" id="6.3.4.16" evidence="18"/>
<dbReference type="InterPro" id="IPR016185">
    <property type="entry name" value="PreATP-grasp_dom_sf"/>
</dbReference>
<feature type="binding site" evidence="18">
    <location>
        <position position="284"/>
    </location>
    <ligand>
        <name>ATP</name>
        <dbReference type="ChEBI" id="CHEBI:30616"/>
        <label>1</label>
    </ligand>
</feature>
<feature type="binding site" evidence="18">
    <location>
        <position position="298"/>
    </location>
    <ligand>
        <name>Mn(2+)</name>
        <dbReference type="ChEBI" id="CHEBI:29035"/>
        <label>2</label>
    </ligand>
</feature>
<dbReference type="PROSITE" id="PS50975">
    <property type="entry name" value="ATP_GRASP"/>
    <property type="match status" value="2"/>
</dbReference>
<protein>
    <recommendedName>
        <fullName evidence="18">Carbamoyl phosphate synthase large chain</fullName>
        <ecNumber evidence="18">6.3.4.16</ecNumber>
        <ecNumber evidence="18">6.3.5.5</ecNumber>
    </recommendedName>
    <alternativeName>
        <fullName evidence="18">Carbamoyl phosphate synthetase ammonia chain</fullName>
    </alternativeName>
</protein>
<evidence type="ECO:0000256" key="10">
    <source>
        <dbReference type="ARBA" id="ARBA00022741"/>
    </source>
</evidence>
<feature type="binding site" evidence="18">
    <location>
        <position position="834"/>
    </location>
    <ligand>
        <name>Mg(2+)</name>
        <dbReference type="ChEBI" id="CHEBI:18420"/>
        <label>3</label>
    </ligand>
</feature>
<comment type="pathway">
    <text evidence="3 18">Amino-acid biosynthesis; L-arginine biosynthesis; carbamoyl phosphate from bicarbonate: step 1/1.</text>
</comment>
<feature type="binding site" evidence="18">
    <location>
        <position position="779"/>
    </location>
    <ligand>
        <name>ATP</name>
        <dbReference type="ChEBI" id="CHEBI:30616"/>
        <label>2</label>
    </ligand>
</feature>
<evidence type="ECO:0000256" key="6">
    <source>
        <dbReference type="ARBA" id="ARBA00022598"/>
    </source>
</evidence>
<dbReference type="SUPFAM" id="SSF56059">
    <property type="entry name" value="Glutathione synthetase ATP-binding domain-like"/>
    <property type="match status" value="2"/>
</dbReference>
<dbReference type="InterPro" id="IPR058047">
    <property type="entry name" value="CPSase_preATP-grasp"/>
</dbReference>
<evidence type="ECO:0000256" key="8">
    <source>
        <dbReference type="ARBA" id="ARBA00022723"/>
    </source>
</evidence>
<feature type="binding site" evidence="18">
    <location>
        <position position="782"/>
    </location>
    <ligand>
        <name>ATP</name>
        <dbReference type="ChEBI" id="CHEBI:30616"/>
        <label>2</label>
    </ligand>
</feature>
<proteinExistence type="inferred from homology"/>
<dbReference type="InterPro" id="IPR011761">
    <property type="entry name" value="ATP-grasp"/>
</dbReference>
<dbReference type="FunFam" id="3.40.50.20:FF:000001">
    <property type="entry name" value="Carbamoyl-phosphate synthase large chain"/>
    <property type="match status" value="2"/>
</dbReference>
<keyword evidence="14" id="KW-0464">Manganese</keyword>
<keyword evidence="5 18" id="KW-0055">Arginine biosynthesis</keyword>
<evidence type="ECO:0000256" key="7">
    <source>
        <dbReference type="ARBA" id="ARBA00022605"/>
    </source>
</evidence>
<feature type="binding site" evidence="18">
    <location>
        <position position="834"/>
    </location>
    <ligand>
        <name>Mn(2+)</name>
        <dbReference type="ChEBI" id="CHEBI:29035"/>
        <label>4</label>
    </ligand>
</feature>
<dbReference type="PROSITE" id="PS51855">
    <property type="entry name" value="MGS"/>
    <property type="match status" value="1"/>
</dbReference>
<dbReference type="PRINTS" id="PR00098">
    <property type="entry name" value="CPSASE"/>
</dbReference>
<feature type="domain" description="ATP-grasp" evidence="19">
    <location>
        <begin position="133"/>
        <end position="325"/>
    </location>
</feature>
<dbReference type="Gene3D" id="3.30.470.20">
    <property type="entry name" value="ATP-grasp fold, B domain"/>
    <property type="match status" value="2"/>
</dbReference>
<keyword evidence="12" id="KW-0460">Magnesium</keyword>
<dbReference type="FunFam" id="3.30.470.20:FF:000001">
    <property type="entry name" value="Carbamoyl-phosphate synthase large chain"/>
    <property type="match status" value="1"/>
</dbReference>
<comment type="cofactor">
    <cofactor evidence="1">
        <name>Mn(2+)</name>
        <dbReference type="ChEBI" id="CHEBI:29035"/>
    </cofactor>
</comment>
<dbReference type="InterPro" id="IPR036914">
    <property type="entry name" value="MGS-like_dom_sf"/>
</dbReference>
<feature type="region of interest" description="Allosteric domain" evidence="18">
    <location>
        <begin position="932"/>
        <end position="1092"/>
    </location>
</feature>
<dbReference type="SUPFAM" id="SSF48108">
    <property type="entry name" value="Carbamoyl phosphate synthetase, large subunit connection domain"/>
    <property type="match status" value="1"/>
</dbReference>
<evidence type="ECO:0000259" key="19">
    <source>
        <dbReference type="PROSITE" id="PS50975"/>
    </source>
</evidence>
<feature type="domain" description="MGS-like" evidence="20">
    <location>
        <begin position="930"/>
        <end position="1071"/>
    </location>
</feature>
<feature type="binding site" evidence="18">
    <location>
        <position position="242"/>
    </location>
    <ligand>
        <name>ATP</name>
        <dbReference type="ChEBI" id="CHEBI:30616"/>
        <label>1</label>
    </ligand>
</feature>
<feature type="binding site" evidence="18">
    <location>
        <position position="210"/>
    </location>
    <ligand>
        <name>ATP</name>
        <dbReference type="ChEBI" id="CHEBI:30616"/>
        <label>1</label>
    </ligand>
</feature>
<feature type="binding site" evidence="18">
    <location>
        <position position="176"/>
    </location>
    <ligand>
        <name>ATP</name>
        <dbReference type="ChEBI" id="CHEBI:30616"/>
        <label>1</label>
    </ligand>
</feature>
<feature type="binding site" evidence="18">
    <location>
        <position position="241"/>
    </location>
    <ligand>
        <name>ATP</name>
        <dbReference type="ChEBI" id="CHEBI:30616"/>
        <label>1</label>
    </ligand>
</feature>
<name>A0A0E3SF10_9EURY</name>
<comment type="cofactor">
    <cofactor evidence="18">
        <name>Mg(2+)</name>
        <dbReference type="ChEBI" id="CHEBI:18420"/>
    </cofactor>
    <cofactor evidence="18">
        <name>Mn(2+)</name>
        <dbReference type="ChEBI" id="CHEBI:29035"/>
    </cofactor>
    <text evidence="18">Binds 4 Mg(2+) or Mn(2+) ions per subunit.</text>
</comment>
<dbReference type="AlphaFoldDB" id="A0A0E3SF10"/>
<dbReference type="GO" id="GO:0046872">
    <property type="term" value="F:metal ion binding"/>
    <property type="evidence" value="ECO:0007669"/>
    <property type="project" value="UniProtKB-KW"/>
</dbReference>
<feature type="binding site" evidence="18">
    <location>
        <position position="822"/>
    </location>
    <ligand>
        <name>Mn(2+)</name>
        <dbReference type="ChEBI" id="CHEBI:29035"/>
        <label>3</label>
    </ligand>
</feature>
<feature type="binding site" evidence="18">
    <location>
        <position position="284"/>
    </location>
    <ligand>
        <name>Mn(2+)</name>
        <dbReference type="ChEBI" id="CHEBI:29035"/>
        <label>1</label>
    </ligand>
</feature>
<keyword evidence="6 18" id="KW-0436">Ligase</keyword>
<evidence type="ECO:0000256" key="17">
    <source>
        <dbReference type="ARBA" id="ARBA00062056"/>
    </source>
</evidence>
<feature type="binding site" evidence="18">
    <location>
        <position position="708"/>
    </location>
    <ligand>
        <name>ATP</name>
        <dbReference type="ChEBI" id="CHEBI:30616"/>
        <label>2</label>
    </ligand>
</feature>
<evidence type="ECO:0000256" key="3">
    <source>
        <dbReference type="ARBA" id="ARBA00005077"/>
    </source>
</evidence>
<dbReference type="InterPro" id="IPR011607">
    <property type="entry name" value="MGS-like_dom"/>
</dbReference>
<dbReference type="EC" id="6.3.5.5" evidence="18"/>
<comment type="function">
    <text evidence="16 18">Large subunit of the glutamine-dependent carbamoyl phosphate synthetase (CPSase). CPSase catalyzes the formation of carbamoyl phosphate from the ammonia moiety of glutamine, carbonate, and phosphate donated by ATP, constituting the first step of 2 biosynthetic pathways, one leading to arginine and/or urea and the other to pyrimidine nucleotides. The large subunit (synthetase) binds the substrates ammonia (free or transferred from glutamine from the small subunit), hydrogencarbonate and ATP and carries out an ATP-coupled ligase reaction, activating hydrogencarbonate by forming carboxy phosphate which reacts with ammonia to form carbamoyl phosphate.</text>
</comment>
<evidence type="ECO:0000256" key="11">
    <source>
        <dbReference type="ARBA" id="ARBA00022840"/>
    </source>
</evidence>
<comment type="catalytic activity">
    <reaction evidence="15 18">
        <text>hydrogencarbonate + NH4(+) + 2 ATP = carbamoyl phosphate + 2 ADP + phosphate + 2 H(+)</text>
        <dbReference type="Rhea" id="RHEA:18029"/>
        <dbReference type="ChEBI" id="CHEBI:15378"/>
        <dbReference type="ChEBI" id="CHEBI:17544"/>
        <dbReference type="ChEBI" id="CHEBI:28938"/>
        <dbReference type="ChEBI" id="CHEBI:30616"/>
        <dbReference type="ChEBI" id="CHEBI:43474"/>
        <dbReference type="ChEBI" id="CHEBI:58228"/>
        <dbReference type="ChEBI" id="CHEBI:456216"/>
        <dbReference type="EC" id="6.3.4.16"/>
    </reaction>
</comment>
<feature type="binding site" evidence="18">
    <location>
        <position position="836"/>
    </location>
    <ligand>
        <name>Mn(2+)</name>
        <dbReference type="ChEBI" id="CHEBI:29035"/>
        <label>4</label>
    </ligand>
</feature>
<dbReference type="Pfam" id="PF25596">
    <property type="entry name" value="CPSase_L_D1"/>
    <property type="match status" value="2"/>
</dbReference>
<feature type="binding site" evidence="18">
    <location>
        <position position="822"/>
    </location>
    <ligand>
        <name>Mg(2+)</name>
        <dbReference type="ChEBI" id="CHEBI:18420"/>
        <label>3</label>
    </ligand>
</feature>
<feature type="region of interest" description="Carboxyphosphate synthetic domain" evidence="18">
    <location>
        <begin position="1"/>
        <end position="399"/>
    </location>
</feature>
<dbReference type="GO" id="GO:0005524">
    <property type="term" value="F:ATP binding"/>
    <property type="evidence" value="ECO:0007669"/>
    <property type="project" value="UniProtKB-UniRule"/>
</dbReference>
<dbReference type="NCBIfam" id="TIGR01369">
    <property type="entry name" value="CPSaseII_lrg"/>
    <property type="match status" value="1"/>
</dbReference>
<dbReference type="InterPro" id="IPR036897">
    <property type="entry name" value="CarbamoylP_synth_lsu_oligo_sf"/>
</dbReference>
<sequence length="1092" mass="121054">MPKREDIKKVLLIGSGPITIGQAAEFDFSGSQACRSLKEEGVQVVLVNSNPATIMTDPEMADSVYIEPLDARIIEKIIEKERPDGIIAGIGGQTGLNITSELAEMGVFEKYGVQILGTPVEAIKNTEDRELFKETMLRIGEKVPLSRAVHSLKEAEEVVGELGLPLIIRPAYTLGGAGGGIARTKEELLEITERGLRRSRINQVLIEESVLGWAEVEYEVMRDANDTCIVICNMENIDPMGVHTGESAVVAPSQTLSDAEHQMLRSASIKIIRALKIEGGCNIQYALKEGDYRIVEVNPRVSRSSALASKATGYPIARVTAKIAIGMTLDEIINNVTKSTPASFEPALDYVITKIPRWPFDKFTTADKTLTTAMKSTGEIMAIGRTIEESLLKAFKSLDIDNQLGIKRWDEPEIKTLLKTPTSERLFVIFHALERGMSVKEISELTSINPFFISKIKKIVEMEKRIRTEELTPEFLREIKRMGFPDSRIAELTGKTREQISDLRHEAGILATFKMVDTCAAEFQAATPYYYSTYEDTCETNSTDRKKILILGAGPIRIGQGIEFDYCTVHAVTALREEGIETHIINNNPETVSTDFDTSDKLFFEPLTMEYVMNVIERERPDGVLVQFGGQTSVNLALPLKKELKRRTDLDTVIMGTDPEDMDLAEDREKFYLLMQKLGVPQPEGGYATSQQEAIEVAQRIGFPVLVRPSYVLGGRAMEIVYDEIDLERYMKEAVRVSPEHPILIDDFLEGACEIDVDAVCDRKDVLIGAIMEHIEEAGVHSGDSACVIPPQSLSPEVLDQVRDYTRKIALGLRVKGLINIQMAEKGGKVFVLEANPRSSRTIPFVSKAVGLPLAKIAAKVIAGHSLKELGYTDEPKPKHVSIKEVLLPFDKLPGADPVLGPEMKSTGEVMGVDYDFGRAYYKAELAADNLLPLTGKVFLSIRNVDKPELVEAARKLQAAGLELMGTKGTVNYLAQHGIFMDTVKKVHDGSPNVIDMMRRDEVDLIINTPTSKMSRRDGYRIRRAAVDFKVPYITTIQAAVAAADAIETMKKGQDLTIKSINEYHKEMEQESKIDLVKTGKSEYSEVNSKQD</sequence>
<dbReference type="FunFam" id="1.10.1030.10:FF:000002">
    <property type="entry name" value="Carbamoyl-phosphate synthase large chain"/>
    <property type="match status" value="1"/>
</dbReference>
<dbReference type="HOGENOM" id="CLU_000513_1_3_2"/>
<feature type="binding site" evidence="18">
    <location>
        <position position="781"/>
    </location>
    <ligand>
        <name>ATP</name>
        <dbReference type="ChEBI" id="CHEBI:30616"/>
        <label>2</label>
    </ligand>
</feature>
<evidence type="ECO:0000256" key="12">
    <source>
        <dbReference type="ARBA" id="ARBA00022842"/>
    </source>
</evidence>
<feature type="binding site" evidence="18">
    <location>
        <position position="747"/>
    </location>
    <ligand>
        <name>ATP</name>
        <dbReference type="ChEBI" id="CHEBI:30616"/>
        <label>2</label>
    </ligand>
</feature>
<keyword evidence="22" id="KW-1185">Reference proteome</keyword>
<dbReference type="Gene3D" id="3.40.50.20">
    <property type="match status" value="2"/>
</dbReference>
<feature type="binding site" evidence="18">
    <location>
        <position position="243"/>
    </location>
    <ligand>
        <name>ATP</name>
        <dbReference type="ChEBI" id="CHEBI:30616"/>
        <label>1</label>
    </ligand>
</feature>
<dbReference type="PANTHER" id="PTHR11405:SF53">
    <property type="entry name" value="CARBAMOYL-PHOSPHATE SYNTHASE [AMMONIA], MITOCHONDRIAL"/>
    <property type="match status" value="1"/>
</dbReference>
<dbReference type="HAMAP" id="MF_01210_A">
    <property type="entry name" value="CPSase_L_chain_A"/>
    <property type="match status" value="1"/>
</dbReference>
<feature type="binding site" evidence="18">
    <location>
        <position position="836"/>
    </location>
    <ligand>
        <name>Mg(2+)</name>
        <dbReference type="ChEBI" id="CHEBI:18420"/>
        <label>4</label>
    </ligand>
</feature>
<feature type="binding site" evidence="18">
    <location>
        <position position="780"/>
    </location>
    <ligand>
        <name>ATP</name>
        <dbReference type="ChEBI" id="CHEBI:30616"/>
        <label>2</label>
    </ligand>
</feature>
<dbReference type="SUPFAM" id="SSF52335">
    <property type="entry name" value="Methylglyoxal synthase-like"/>
    <property type="match status" value="1"/>
</dbReference>
<dbReference type="FunFam" id="3.30.470.20:FF:000013">
    <property type="entry name" value="Carbamoyl-phosphate synthase large chain"/>
    <property type="match status" value="1"/>
</dbReference>
<keyword evidence="9 18" id="KW-0677">Repeat</keyword>
<dbReference type="UniPathway" id="UPA00070">
    <property type="reaction ID" value="UER00115"/>
</dbReference>
<dbReference type="SUPFAM" id="SSF52440">
    <property type="entry name" value="PreATP-grasp domain"/>
    <property type="match status" value="2"/>
</dbReference>
<dbReference type="InterPro" id="IPR033937">
    <property type="entry name" value="MGS_CPS_CarB"/>
</dbReference>
<feature type="binding site" evidence="18">
    <location>
        <position position="749"/>
    </location>
    <ligand>
        <name>ATP</name>
        <dbReference type="ChEBI" id="CHEBI:30616"/>
        <label>2</label>
    </ligand>
</feature>
<evidence type="ECO:0000256" key="5">
    <source>
        <dbReference type="ARBA" id="ARBA00022571"/>
    </source>
</evidence>
<feature type="binding site" evidence="18">
    <location>
        <position position="296"/>
    </location>
    <ligand>
        <name>Mg(2+)</name>
        <dbReference type="ChEBI" id="CHEBI:18420"/>
        <label>2</label>
    </ligand>
</feature>
<feature type="binding site" evidence="18">
    <location>
        <position position="215"/>
    </location>
    <ligand>
        <name>ATP</name>
        <dbReference type="ChEBI" id="CHEBI:30616"/>
        <label>1</label>
    </ligand>
</feature>
<dbReference type="KEGG" id="mhor:MSHOH_1560"/>
<feature type="domain" description="ATP-grasp" evidence="19">
    <location>
        <begin position="672"/>
        <end position="863"/>
    </location>
</feature>
<dbReference type="Pfam" id="PF02786">
    <property type="entry name" value="CPSase_L_D2"/>
    <property type="match status" value="2"/>
</dbReference>
<comment type="similarity">
    <text evidence="4 18">Belongs to the CarB family.</text>
</comment>
<dbReference type="STRING" id="1434110.MSHOH_1560"/>
<comment type="domain">
    <text evidence="18">The large subunit is composed of 2 ATP-grasp domains that are involved in binding the 2 ATP molecules needed for carbamoyl phosphate synthesis. The N-terminal ATP-grasp domain (referred to as the carboxyphosphate synthetic component) catalyzes the ATP-dependent phosphorylation of hydrogencarbonate to carboxyphosphate and the subsequent nucleophilic attack by ammonia to form a carbamate intermediate. The C-terminal ATP-grasp domain (referred to as the carbamoyl phosphate synthetic component) then catalyzes the phosphorylation of carbamate with the second ATP to form the end product carbamoyl phosphate. The reactive and unstable enzyme intermediates are sequentially channeled from one active site to the next through the interior of the protein over a distance of at least 96 A.</text>
</comment>
<feature type="binding site" evidence="18">
    <location>
        <position position="834"/>
    </location>
    <ligand>
        <name>Mn(2+)</name>
        <dbReference type="ChEBI" id="CHEBI:29035"/>
        <label>3</label>
    </ligand>
</feature>
<keyword evidence="13 18" id="KW-0665">Pyrimidine biosynthesis</keyword>
<feature type="binding site" evidence="18">
    <location>
        <position position="834"/>
    </location>
    <ligand>
        <name>ATP</name>
        <dbReference type="ChEBI" id="CHEBI:30616"/>
        <label>2</label>
    </ligand>
</feature>
<keyword evidence="10 18" id="KW-0547">Nucleotide-binding</keyword>
<comment type="subunit">
    <text evidence="17 18">Composed of two chains; the small (or glutamine) chain promotes the hydrolysis of glutamine to ammonia, which is used by the large (or ammonia) chain to synthesize carbamoyl phosphate. Tetramer of heterodimers (alpha,beta)4.</text>
</comment>
<dbReference type="GO" id="GO:0006526">
    <property type="term" value="P:L-arginine biosynthetic process"/>
    <property type="evidence" value="ECO:0007669"/>
    <property type="project" value="UniProtKB-UniRule"/>
</dbReference>
<feature type="binding site" evidence="18">
    <location>
        <position position="754"/>
    </location>
    <ligand>
        <name>ATP</name>
        <dbReference type="ChEBI" id="CHEBI:30616"/>
        <label>2</label>
    </ligand>
</feature>
<dbReference type="PROSITE" id="PS00867">
    <property type="entry name" value="CPSASE_2"/>
    <property type="match status" value="1"/>
</dbReference>
<dbReference type="Pfam" id="PF02142">
    <property type="entry name" value="MGS"/>
    <property type="match status" value="1"/>
</dbReference>
<comment type="pathway">
    <text evidence="2 18">Pyrimidine metabolism; UMP biosynthesis via de novo pathway; (S)-dihydroorotate from bicarbonate: step 1/3.</text>
</comment>
<feature type="binding site" evidence="18">
    <location>
        <position position="175"/>
    </location>
    <ligand>
        <name>ATP</name>
        <dbReference type="ChEBI" id="CHEBI:30616"/>
        <label>1</label>
    </ligand>
</feature>
<evidence type="ECO:0000259" key="20">
    <source>
        <dbReference type="PROSITE" id="PS51855"/>
    </source>
</evidence>
<dbReference type="Gene3D" id="1.10.1030.10">
    <property type="entry name" value="Carbamoyl-phosphate synthetase, large subunit oligomerisation domain"/>
    <property type="match status" value="1"/>
</dbReference>
<dbReference type="GO" id="GO:0044205">
    <property type="term" value="P:'de novo' UMP biosynthetic process"/>
    <property type="evidence" value="ECO:0007669"/>
    <property type="project" value="UniProtKB-UniRule"/>
</dbReference>
<evidence type="ECO:0000313" key="21">
    <source>
        <dbReference type="EMBL" id="AKB78043.1"/>
    </source>
</evidence>
<dbReference type="OrthoDB" id="85487at2157"/>
<feature type="binding site" evidence="18">
    <location>
        <position position="298"/>
    </location>
    <ligand>
        <name>Mg(2+)</name>
        <dbReference type="ChEBI" id="CHEBI:18420"/>
        <label>2</label>
    </ligand>
</feature>
<dbReference type="PANTHER" id="PTHR11405">
    <property type="entry name" value="CARBAMOYLTRANSFERASE FAMILY MEMBER"/>
    <property type="match status" value="1"/>
</dbReference>
<evidence type="ECO:0000256" key="14">
    <source>
        <dbReference type="ARBA" id="ARBA00023211"/>
    </source>
</evidence>
<dbReference type="HAMAP" id="MF_01210_B">
    <property type="entry name" value="CPSase_L_chain_B"/>
    <property type="match status" value="1"/>
</dbReference>
<feature type="binding site" evidence="18">
    <location>
        <position position="296"/>
    </location>
    <ligand>
        <name>Mn(2+)</name>
        <dbReference type="ChEBI" id="CHEBI:29035"/>
        <label>1</label>
    </ligand>
</feature>
<dbReference type="FunFam" id="3.30.1490.20:FF:000001">
    <property type="entry name" value="Carbamoyl-phosphate synthase large chain"/>
    <property type="match status" value="1"/>
</dbReference>
<dbReference type="GO" id="GO:0004087">
    <property type="term" value="F:carbamoyl-phosphate synthase (ammonia) activity"/>
    <property type="evidence" value="ECO:0007669"/>
    <property type="project" value="UniProtKB-EC"/>
</dbReference>
<feature type="binding site" evidence="18">
    <location>
        <position position="208"/>
    </location>
    <ligand>
        <name>ATP</name>
        <dbReference type="ChEBI" id="CHEBI:30616"/>
        <label>1</label>
    </ligand>
</feature>
<evidence type="ECO:0000256" key="1">
    <source>
        <dbReference type="ARBA" id="ARBA00001936"/>
    </source>
</evidence>
<dbReference type="Pfam" id="PF02787">
    <property type="entry name" value="CPSase_L_D3"/>
    <property type="match status" value="1"/>
</dbReference>
<dbReference type="PROSITE" id="PS00866">
    <property type="entry name" value="CPSASE_1"/>
    <property type="match status" value="1"/>
</dbReference>
<comment type="catalytic activity">
    <reaction evidence="18">
        <text>hydrogencarbonate + L-glutamine + 2 ATP + H2O = carbamoyl phosphate + L-glutamate + 2 ADP + phosphate + 2 H(+)</text>
        <dbReference type="Rhea" id="RHEA:18633"/>
        <dbReference type="ChEBI" id="CHEBI:15377"/>
        <dbReference type="ChEBI" id="CHEBI:15378"/>
        <dbReference type="ChEBI" id="CHEBI:17544"/>
        <dbReference type="ChEBI" id="CHEBI:29985"/>
        <dbReference type="ChEBI" id="CHEBI:30616"/>
        <dbReference type="ChEBI" id="CHEBI:43474"/>
        <dbReference type="ChEBI" id="CHEBI:58228"/>
        <dbReference type="ChEBI" id="CHEBI:58359"/>
        <dbReference type="ChEBI" id="CHEBI:456216"/>
        <dbReference type="EC" id="6.3.5.5"/>
    </reaction>
</comment>
<evidence type="ECO:0000256" key="4">
    <source>
        <dbReference type="ARBA" id="ARBA00009799"/>
    </source>
</evidence>
<evidence type="ECO:0000313" key="22">
    <source>
        <dbReference type="Proteomes" id="UP000033101"/>
    </source>
</evidence>
<feature type="binding site" evidence="18">
    <location>
        <position position="169"/>
    </location>
    <ligand>
        <name>ATP</name>
        <dbReference type="ChEBI" id="CHEBI:30616"/>
        <label>1</label>
    </ligand>
</feature>
<evidence type="ECO:0000256" key="9">
    <source>
        <dbReference type="ARBA" id="ARBA00022737"/>
    </source>
</evidence>
<evidence type="ECO:0000256" key="15">
    <source>
        <dbReference type="ARBA" id="ARBA00047359"/>
    </source>
</evidence>
<dbReference type="NCBIfam" id="NF003671">
    <property type="entry name" value="PRK05294.1"/>
    <property type="match status" value="1"/>
</dbReference>
<dbReference type="PATRIC" id="fig|1434110.4.peg.1955"/>
<comment type="caution">
    <text evidence="18">Lacks conserved residue(s) required for the propagation of feature annotation.</text>
</comment>
<evidence type="ECO:0000256" key="13">
    <source>
        <dbReference type="ARBA" id="ARBA00022975"/>
    </source>
</evidence>
<accession>A0A0E3SF10</accession>
<dbReference type="RefSeq" id="WP_048138841.1">
    <property type="nucleotide sequence ID" value="NZ_CP009516.1"/>
</dbReference>
<organism evidence="21 22">
    <name type="scientific">Methanosarcina horonobensis HB-1 = JCM 15518</name>
    <dbReference type="NCBI Taxonomy" id="1434110"/>
    <lineage>
        <taxon>Archaea</taxon>
        <taxon>Methanobacteriati</taxon>
        <taxon>Methanobacteriota</taxon>
        <taxon>Stenosarchaea group</taxon>
        <taxon>Methanomicrobia</taxon>
        <taxon>Methanosarcinales</taxon>
        <taxon>Methanosarcinaceae</taxon>
        <taxon>Methanosarcina</taxon>
    </lineage>
</organism>
<dbReference type="UniPathway" id="UPA00068">
    <property type="reaction ID" value="UER00171"/>
</dbReference>
<dbReference type="InterPro" id="IPR005479">
    <property type="entry name" value="CPAse_ATP-bd"/>
</dbReference>
<evidence type="ECO:0000256" key="16">
    <source>
        <dbReference type="ARBA" id="ARBA00057223"/>
    </source>
</evidence>
<keyword evidence="11 18" id="KW-0067">ATP-binding</keyword>
<feature type="binding site" evidence="18">
    <location>
        <position position="834"/>
    </location>
    <ligand>
        <name>Mg(2+)</name>
        <dbReference type="ChEBI" id="CHEBI:18420"/>
        <label>4</label>
    </ligand>
</feature>
<dbReference type="Proteomes" id="UP000033101">
    <property type="component" value="Chromosome"/>
</dbReference>
<dbReference type="GO" id="GO:0004088">
    <property type="term" value="F:carbamoyl-phosphate synthase (glutamine-hydrolyzing) activity"/>
    <property type="evidence" value="ECO:0007669"/>
    <property type="project" value="UniProtKB-UniRule"/>
</dbReference>
<dbReference type="InterPro" id="IPR005483">
    <property type="entry name" value="CPSase_dom"/>
</dbReference>
<dbReference type="SMART" id="SM01096">
    <property type="entry name" value="CPSase_L_D3"/>
    <property type="match status" value="1"/>
</dbReference>
<dbReference type="Gene3D" id="3.40.50.1380">
    <property type="entry name" value="Methylglyoxal synthase-like domain"/>
    <property type="match status" value="1"/>
</dbReference>
<dbReference type="NCBIfam" id="NF009455">
    <property type="entry name" value="PRK12815.1"/>
    <property type="match status" value="1"/>
</dbReference>
<dbReference type="GO" id="GO:0005737">
    <property type="term" value="C:cytoplasm"/>
    <property type="evidence" value="ECO:0007669"/>
    <property type="project" value="TreeGrafter"/>
</dbReference>
<keyword evidence="8" id="KW-0479">Metal-binding</keyword>
<feature type="binding site" evidence="18">
    <location>
        <position position="129"/>
    </location>
    <ligand>
        <name>ATP</name>
        <dbReference type="ChEBI" id="CHEBI:30616"/>
        <label>1</label>
    </ligand>
</feature>
<dbReference type="CDD" id="cd01424">
    <property type="entry name" value="MGS_CPS_II"/>
    <property type="match status" value="1"/>
</dbReference>
<gene>
    <name evidence="18" type="primary">carB</name>
    <name evidence="21" type="ORF">MSHOH_1560</name>
</gene>
<dbReference type="EMBL" id="CP009516">
    <property type="protein sequence ID" value="AKB78043.1"/>
    <property type="molecule type" value="Genomic_DNA"/>
</dbReference>
<feature type="binding site" evidence="18">
    <location>
        <position position="284"/>
    </location>
    <ligand>
        <name>Mg(2+)</name>
        <dbReference type="ChEBI" id="CHEBI:18420"/>
        <label>1</label>
    </ligand>
</feature>